<keyword evidence="3" id="KW-1185">Reference proteome</keyword>
<proteinExistence type="predicted"/>
<evidence type="ECO:0000313" key="3">
    <source>
        <dbReference type="Proteomes" id="UP000183447"/>
    </source>
</evidence>
<dbReference type="AlphaFoldDB" id="A0A1K2HSY9"/>
<dbReference type="STRING" id="665118.SAMN02983003_0286"/>
<feature type="chain" id="PRO_5012611376" evidence="1">
    <location>
        <begin position="25"/>
        <end position="87"/>
    </location>
</feature>
<dbReference type="Proteomes" id="UP000183447">
    <property type="component" value="Unassembled WGS sequence"/>
</dbReference>
<evidence type="ECO:0000313" key="2">
    <source>
        <dbReference type="EMBL" id="SFZ81054.1"/>
    </source>
</evidence>
<dbReference type="EMBL" id="FPKU01000001">
    <property type="protein sequence ID" value="SFZ81054.1"/>
    <property type="molecule type" value="Genomic_DNA"/>
</dbReference>
<keyword evidence="1" id="KW-0732">Signal</keyword>
<dbReference type="RefSeq" id="WP_072338629.1">
    <property type="nucleotide sequence ID" value="NZ_FPKU01000001.1"/>
</dbReference>
<evidence type="ECO:0000256" key="1">
    <source>
        <dbReference type="SAM" id="SignalP"/>
    </source>
</evidence>
<name>A0A1K2HSY9_9HYPH</name>
<gene>
    <name evidence="2" type="ORF">SAMN02983003_0286</name>
</gene>
<accession>A0A1K2HSY9</accession>
<feature type="signal peptide" evidence="1">
    <location>
        <begin position="1"/>
        <end position="24"/>
    </location>
</feature>
<reference evidence="2 3" key="1">
    <citation type="submission" date="2016-11" db="EMBL/GenBank/DDBJ databases">
        <authorList>
            <person name="Jaros S."/>
            <person name="Januszkiewicz K."/>
            <person name="Wedrychowicz H."/>
        </authorList>
    </citation>
    <scope>NUCLEOTIDE SEQUENCE [LARGE SCALE GENOMIC DNA]</scope>
    <source>
        <strain evidence="2 3">ATCC 23634</strain>
    </source>
</reference>
<protein>
    <submittedName>
        <fullName evidence="2">Uncharacterized protein</fullName>
    </submittedName>
</protein>
<sequence length="87" mass="8673">MHKVFAAAVLAAAMFTAPAAPALAAPLPAKCALLWFTADCINAVSPGVSKAVAAPAAALTAAASPTIRLVRCTESTSGKALLDCTYE</sequence>
<organism evidence="2 3">
    <name type="scientific">Devosia enhydra</name>
    <dbReference type="NCBI Taxonomy" id="665118"/>
    <lineage>
        <taxon>Bacteria</taxon>
        <taxon>Pseudomonadati</taxon>
        <taxon>Pseudomonadota</taxon>
        <taxon>Alphaproteobacteria</taxon>
        <taxon>Hyphomicrobiales</taxon>
        <taxon>Devosiaceae</taxon>
        <taxon>Devosia</taxon>
    </lineage>
</organism>